<accession>F5YSB9</accession>
<dbReference type="KEGG" id="mjd:JDM601_3917"/>
<evidence type="ECO:0000313" key="4">
    <source>
        <dbReference type="Proteomes" id="UP000009224"/>
    </source>
</evidence>
<evidence type="ECO:0008006" key="5">
    <source>
        <dbReference type="Google" id="ProtNLM"/>
    </source>
</evidence>
<dbReference type="HOGENOM" id="CLU_140283_0_0_11"/>
<evidence type="ECO:0000256" key="1">
    <source>
        <dbReference type="SAM" id="MobiDB-lite"/>
    </source>
</evidence>
<dbReference type="Pfam" id="PF10066">
    <property type="entry name" value="DUF2304"/>
    <property type="match status" value="1"/>
</dbReference>
<feature type="transmembrane region" description="Helical" evidence="2">
    <location>
        <begin position="30"/>
        <end position="48"/>
    </location>
</feature>
<proteinExistence type="predicted"/>
<keyword evidence="2" id="KW-0812">Transmembrane</keyword>
<keyword evidence="2" id="KW-1133">Transmembrane helix</keyword>
<evidence type="ECO:0000313" key="3">
    <source>
        <dbReference type="EMBL" id="AEF37917.1"/>
    </source>
</evidence>
<keyword evidence="2" id="KW-0472">Membrane</keyword>
<feature type="transmembrane region" description="Helical" evidence="2">
    <location>
        <begin position="6"/>
        <end position="23"/>
    </location>
</feature>
<dbReference type="AlphaFoldDB" id="F5YSB9"/>
<reference evidence="3 4" key="1">
    <citation type="journal article" date="2011" name="J. Bacteriol.">
        <title>Complete genome sequence of a novel clinical isolate, the nontuberculous Mycobacterium strain JDM601.</title>
        <authorList>
            <person name="Zhang Z.Y."/>
            <person name="Sun Z.Q."/>
            <person name="Wang Z.L."/>
            <person name="Wen Z.L."/>
            <person name="Sun Q.W."/>
            <person name="Zhu Z.Q."/>
            <person name="Song Y.Z."/>
            <person name="Zhao J.W."/>
            <person name="Wang H.H."/>
            <person name="Zhang S.L."/>
            <person name="Guo X.K."/>
        </authorList>
    </citation>
    <scope>NUCLEOTIDE SEQUENCE [LARGE SCALE GENOMIC DNA]</scope>
    <source>
        <strain evidence="3 4">JDM601</strain>
    </source>
</reference>
<feature type="transmembrane region" description="Helical" evidence="2">
    <location>
        <begin position="68"/>
        <end position="88"/>
    </location>
</feature>
<dbReference type="EMBL" id="CP002329">
    <property type="protein sequence ID" value="AEF37917.1"/>
    <property type="molecule type" value="Genomic_DNA"/>
</dbReference>
<evidence type="ECO:0000256" key="2">
    <source>
        <dbReference type="SAM" id="Phobius"/>
    </source>
</evidence>
<feature type="region of interest" description="Disordered" evidence="1">
    <location>
        <begin position="106"/>
        <end position="144"/>
    </location>
</feature>
<protein>
    <recommendedName>
        <fullName evidence="5">DUF2304 domain-containing protein</fullName>
    </recommendedName>
</protein>
<dbReference type="OrthoDB" id="8904808at2"/>
<feature type="compositionally biased region" description="Basic and acidic residues" evidence="1">
    <location>
        <begin position="135"/>
        <end position="144"/>
    </location>
</feature>
<name>F5YSB9_MYCSD</name>
<dbReference type="Proteomes" id="UP000009224">
    <property type="component" value="Chromosome"/>
</dbReference>
<dbReference type="STRING" id="875328.JDM601_3917"/>
<gene>
    <name evidence="3" type="ordered locus">JDM601_3917</name>
</gene>
<keyword evidence="4" id="KW-1185">Reference proteome</keyword>
<sequence>MNWIKVLLIAAVLALLIYLLLSRGSAQSRAWVKIGYLGFVVAGIYAVLRPDDTTVVANWLGVRRGTDLMLYVLIMVFAFTTLSTYMRFRDLELRYARLARVVALAQAQSPEPGGSARPDEGEPKLGPPHQHRGSARLDEGEPKL</sequence>
<organism evidence="3 4">
    <name type="scientific">Mycolicibacter sinensis (strain JDM601)</name>
    <name type="common">Mycobacterium sinense</name>
    <dbReference type="NCBI Taxonomy" id="875328"/>
    <lineage>
        <taxon>Bacteria</taxon>
        <taxon>Bacillati</taxon>
        <taxon>Actinomycetota</taxon>
        <taxon>Actinomycetes</taxon>
        <taxon>Mycobacteriales</taxon>
        <taxon>Mycobacteriaceae</taxon>
        <taxon>Mycolicibacter</taxon>
    </lineage>
</organism>
<dbReference type="eggNOG" id="COG2456">
    <property type="taxonomic scope" value="Bacteria"/>
</dbReference>
<dbReference type="InterPro" id="IPR019277">
    <property type="entry name" value="DUF2304"/>
</dbReference>